<accession>A0A0R1KGZ2</accession>
<dbReference type="Proteomes" id="UP000051248">
    <property type="component" value="Unassembled WGS sequence"/>
</dbReference>
<evidence type="ECO:0000313" key="7">
    <source>
        <dbReference type="EMBL" id="KRK79210.1"/>
    </source>
</evidence>
<dbReference type="Pfam" id="PF03631">
    <property type="entry name" value="Virul_fac_BrkB"/>
    <property type="match status" value="1"/>
</dbReference>
<evidence type="ECO:0000256" key="2">
    <source>
        <dbReference type="ARBA" id="ARBA00022475"/>
    </source>
</evidence>
<feature type="transmembrane region" description="Helical" evidence="6">
    <location>
        <begin position="97"/>
        <end position="117"/>
    </location>
</feature>
<comment type="subcellular location">
    <subcellularLocation>
        <location evidence="1">Cell membrane</location>
        <topology evidence="1">Multi-pass membrane protein</topology>
    </subcellularLocation>
</comment>
<feature type="transmembrane region" description="Helical" evidence="6">
    <location>
        <begin position="154"/>
        <end position="184"/>
    </location>
</feature>
<evidence type="ECO:0000313" key="8">
    <source>
        <dbReference type="Proteomes" id="UP000051248"/>
    </source>
</evidence>
<dbReference type="PIRSF" id="PIRSF035875">
    <property type="entry name" value="RNase_BN"/>
    <property type="match status" value="1"/>
</dbReference>
<keyword evidence="2" id="KW-1003">Cell membrane</keyword>
<keyword evidence="3 6" id="KW-0812">Transmembrane</keyword>
<sequence>MDENKNETVPVFAQDIPRYKKFVGLVKFITQAVGDANIPMASKAVTYYLLLSLFPAFIIVGNLIPLLHLDRPTVVSYVEFILPENLHNTFIPVIEKVITSSNTGILSVGIIVALWAMSRGLNTAQLSMNQAYGLDINSLFVNQTFLNYIIRRGLAFIMTFFLIVIAVAVVIVFTFGQTVLNWLISLIEVKALQTALDEFMRWKWPLAIVIMFLIVFALFYFLPNVQLKLHYVLLGSIITTAGILILSQLFSYYLKYFGSAWDNYGTIGAIIIFLLWINMSVTIFLFGNAVNVGFAEASKGPYLRKNTGRLSTYLRMYENNKQGDK</sequence>
<dbReference type="PANTHER" id="PTHR30213:SF0">
    <property type="entry name" value="UPF0761 MEMBRANE PROTEIN YIHY"/>
    <property type="match status" value="1"/>
</dbReference>
<keyword evidence="4 6" id="KW-1133">Transmembrane helix</keyword>
<dbReference type="NCBIfam" id="TIGR00765">
    <property type="entry name" value="yihY_not_rbn"/>
    <property type="match status" value="1"/>
</dbReference>
<gene>
    <name evidence="7" type="ORF">FD03_GL001575</name>
</gene>
<feature type="transmembrane region" description="Helical" evidence="6">
    <location>
        <begin position="266"/>
        <end position="295"/>
    </location>
</feature>
<feature type="transmembrane region" description="Helical" evidence="6">
    <location>
        <begin position="229"/>
        <end position="254"/>
    </location>
</feature>
<evidence type="ECO:0000256" key="5">
    <source>
        <dbReference type="ARBA" id="ARBA00023136"/>
    </source>
</evidence>
<dbReference type="RefSeq" id="WP_025023118.1">
    <property type="nucleotide sequence ID" value="NZ_AZDZ01000019.1"/>
</dbReference>
<comment type="caution">
    <text evidence="7">The sequence shown here is derived from an EMBL/GenBank/DDBJ whole genome shotgun (WGS) entry which is preliminary data.</text>
</comment>
<dbReference type="eggNOG" id="COG1295">
    <property type="taxonomic scope" value="Bacteria"/>
</dbReference>
<reference evidence="7 8" key="1">
    <citation type="journal article" date="2015" name="Genome Announc.">
        <title>Expanding the biotechnology potential of lactobacilli through comparative genomics of 213 strains and associated genera.</title>
        <authorList>
            <person name="Sun Z."/>
            <person name="Harris H.M."/>
            <person name="McCann A."/>
            <person name="Guo C."/>
            <person name="Argimon S."/>
            <person name="Zhang W."/>
            <person name="Yang X."/>
            <person name="Jeffery I.B."/>
            <person name="Cooney J.C."/>
            <person name="Kagawa T.F."/>
            <person name="Liu W."/>
            <person name="Song Y."/>
            <person name="Salvetti E."/>
            <person name="Wrobel A."/>
            <person name="Rasinkangas P."/>
            <person name="Parkhill J."/>
            <person name="Rea M.C."/>
            <person name="O'Sullivan O."/>
            <person name="Ritari J."/>
            <person name="Douillard F.P."/>
            <person name="Paul Ross R."/>
            <person name="Yang R."/>
            <person name="Briner A.E."/>
            <person name="Felis G.E."/>
            <person name="de Vos W.M."/>
            <person name="Barrangou R."/>
            <person name="Klaenhammer T.R."/>
            <person name="Caufield P.W."/>
            <person name="Cui Y."/>
            <person name="Zhang H."/>
            <person name="O'Toole P.W."/>
        </authorList>
    </citation>
    <scope>NUCLEOTIDE SEQUENCE [LARGE SCALE GENOMIC DNA]</scope>
    <source>
        <strain evidence="7 8">DSM 19682</strain>
    </source>
</reference>
<evidence type="ECO:0000256" key="3">
    <source>
        <dbReference type="ARBA" id="ARBA00022692"/>
    </source>
</evidence>
<keyword evidence="8" id="KW-1185">Reference proteome</keyword>
<evidence type="ECO:0000256" key="1">
    <source>
        <dbReference type="ARBA" id="ARBA00004651"/>
    </source>
</evidence>
<dbReference type="AlphaFoldDB" id="A0A0R1KGZ2"/>
<dbReference type="OrthoDB" id="9775903at2"/>
<protein>
    <submittedName>
        <fullName evidence="7">Ribonuclease</fullName>
    </submittedName>
</protein>
<name>A0A0R1KGZ2_9LACO</name>
<dbReference type="InterPro" id="IPR017039">
    <property type="entry name" value="Virul_fac_BrkB"/>
</dbReference>
<keyword evidence="5 6" id="KW-0472">Membrane</keyword>
<dbReference type="PATRIC" id="fig|1423775.4.peg.1606"/>
<evidence type="ECO:0000256" key="4">
    <source>
        <dbReference type="ARBA" id="ARBA00022989"/>
    </source>
</evidence>
<dbReference type="GO" id="GO:0005886">
    <property type="term" value="C:plasma membrane"/>
    <property type="evidence" value="ECO:0007669"/>
    <property type="project" value="UniProtKB-SubCell"/>
</dbReference>
<feature type="transmembrane region" description="Helical" evidence="6">
    <location>
        <begin position="47"/>
        <end position="67"/>
    </location>
</feature>
<dbReference type="PANTHER" id="PTHR30213">
    <property type="entry name" value="INNER MEMBRANE PROTEIN YHJD"/>
    <property type="match status" value="1"/>
</dbReference>
<organism evidence="7 8">
    <name type="scientific">Companilactobacillus nodensis DSM 19682 = JCM 14932 = NBRC 107160</name>
    <dbReference type="NCBI Taxonomy" id="1423775"/>
    <lineage>
        <taxon>Bacteria</taxon>
        <taxon>Bacillati</taxon>
        <taxon>Bacillota</taxon>
        <taxon>Bacilli</taxon>
        <taxon>Lactobacillales</taxon>
        <taxon>Lactobacillaceae</taxon>
        <taxon>Companilactobacillus</taxon>
    </lineage>
</organism>
<proteinExistence type="predicted"/>
<feature type="transmembrane region" description="Helical" evidence="6">
    <location>
        <begin position="204"/>
        <end position="222"/>
    </location>
</feature>
<dbReference type="STRING" id="1423775.FD03_GL001575"/>
<evidence type="ECO:0000256" key="6">
    <source>
        <dbReference type="SAM" id="Phobius"/>
    </source>
</evidence>
<dbReference type="EMBL" id="AZDZ01000019">
    <property type="protein sequence ID" value="KRK79210.1"/>
    <property type="molecule type" value="Genomic_DNA"/>
</dbReference>